<feature type="transmembrane region" description="Helical" evidence="11">
    <location>
        <begin position="35"/>
        <end position="57"/>
    </location>
</feature>
<organism evidence="13 14">
    <name type="scientific">Pythium oligandrum</name>
    <name type="common">Mycoparasitic fungus</name>
    <dbReference type="NCBI Taxonomy" id="41045"/>
    <lineage>
        <taxon>Eukaryota</taxon>
        <taxon>Sar</taxon>
        <taxon>Stramenopiles</taxon>
        <taxon>Oomycota</taxon>
        <taxon>Peronosporomycetes</taxon>
        <taxon>Pythiales</taxon>
        <taxon>Pythiaceae</taxon>
        <taxon>Pythium</taxon>
    </lineage>
</organism>
<evidence type="ECO:0000256" key="1">
    <source>
        <dbReference type="ARBA" id="ARBA00004477"/>
    </source>
</evidence>
<evidence type="ECO:0000256" key="10">
    <source>
        <dbReference type="ARBA" id="ARBA00049729"/>
    </source>
</evidence>
<keyword evidence="6" id="KW-0256">Endoplasmic reticulum</keyword>
<accession>A0A8K1FR09</accession>
<dbReference type="GO" id="GO:0004222">
    <property type="term" value="F:metalloendopeptidase activity"/>
    <property type="evidence" value="ECO:0007669"/>
    <property type="project" value="InterPro"/>
</dbReference>
<name>A0A8K1FR09_PYTOL</name>
<feature type="domain" description="CAAX prenyl protease 2/Lysostaphin resistance protein A-like" evidence="12">
    <location>
        <begin position="169"/>
        <end position="272"/>
    </location>
</feature>
<dbReference type="Proteomes" id="UP000794436">
    <property type="component" value="Unassembled WGS sequence"/>
</dbReference>
<dbReference type="OrthoDB" id="271604at2759"/>
<evidence type="ECO:0000256" key="7">
    <source>
        <dbReference type="ARBA" id="ARBA00022989"/>
    </source>
</evidence>
<evidence type="ECO:0000256" key="8">
    <source>
        <dbReference type="ARBA" id="ARBA00023136"/>
    </source>
</evidence>
<dbReference type="AlphaFoldDB" id="A0A8K1FR09"/>
<feature type="transmembrane region" description="Helical" evidence="11">
    <location>
        <begin position="69"/>
        <end position="91"/>
    </location>
</feature>
<keyword evidence="14" id="KW-1185">Reference proteome</keyword>
<comment type="subcellular location">
    <subcellularLocation>
        <location evidence="1">Endoplasmic reticulum membrane</location>
        <topology evidence="1">Multi-pass membrane protein</topology>
    </subcellularLocation>
</comment>
<dbReference type="EMBL" id="SPLM01000002">
    <property type="protein sequence ID" value="TMW68492.1"/>
    <property type="molecule type" value="Genomic_DNA"/>
</dbReference>
<proteinExistence type="inferred from homology"/>
<keyword evidence="4 11" id="KW-0812">Transmembrane</keyword>
<dbReference type="GO" id="GO:0005789">
    <property type="term" value="C:endoplasmic reticulum membrane"/>
    <property type="evidence" value="ECO:0007669"/>
    <property type="project" value="UniProtKB-SubCell"/>
</dbReference>
<feature type="transmembrane region" description="Helical" evidence="11">
    <location>
        <begin position="231"/>
        <end position="253"/>
    </location>
</feature>
<dbReference type="Pfam" id="PF02517">
    <property type="entry name" value="Rce1-like"/>
    <property type="match status" value="1"/>
</dbReference>
<evidence type="ECO:0000256" key="9">
    <source>
        <dbReference type="ARBA" id="ARBA00047280"/>
    </source>
</evidence>
<dbReference type="GO" id="GO:0071586">
    <property type="term" value="P:CAAX-box protein processing"/>
    <property type="evidence" value="ECO:0007669"/>
    <property type="project" value="InterPro"/>
</dbReference>
<dbReference type="InterPro" id="IPR003675">
    <property type="entry name" value="Rce1/LyrA-like_dom"/>
</dbReference>
<protein>
    <recommendedName>
        <fullName evidence="10">intramembrane prenyl-peptidase Rce1</fullName>
        <ecNumber evidence="10">3.4.26.1</ecNumber>
    </recommendedName>
</protein>
<feature type="transmembrane region" description="Helical" evidence="11">
    <location>
        <begin position="111"/>
        <end position="135"/>
    </location>
</feature>
<comment type="similarity">
    <text evidence="2">Belongs to the peptidase U48 family.</text>
</comment>
<evidence type="ECO:0000259" key="12">
    <source>
        <dbReference type="Pfam" id="PF02517"/>
    </source>
</evidence>
<evidence type="ECO:0000256" key="6">
    <source>
        <dbReference type="ARBA" id="ARBA00022824"/>
    </source>
</evidence>
<evidence type="ECO:0000256" key="11">
    <source>
        <dbReference type="SAM" id="Phobius"/>
    </source>
</evidence>
<reference evidence="13" key="1">
    <citation type="submission" date="2019-03" db="EMBL/GenBank/DDBJ databases">
        <title>Long read genome sequence of the mycoparasitic Pythium oligandrum ATCC 38472 isolated from sugarbeet rhizosphere.</title>
        <authorList>
            <person name="Gaulin E."/>
        </authorList>
    </citation>
    <scope>NUCLEOTIDE SEQUENCE</scope>
    <source>
        <strain evidence="13">ATCC 38472_TT</strain>
    </source>
</reference>
<evidence type="ECO:0000256" key="4">
    <source>
        <dbReference type="ARBA" id="ARBA00022692"/>
    </source>
</evidence>
<evidence type="ECO:0000256" key="3">
    <source>
        <dbReference type="ARBA" id="ARBA00022670"/>
    </source>
</evidence>
<evidence type="ECO:0000256" key="2">
    <source>
        <dbReference type="ARBA" id="ARBA00006897"/>
    </source>
</evidence>
<dbReference type="PANTHER" id="PTHR13046:SF0">
    <property type="entry name" value="CAAX PRENYL PROTEASE 2"/>
    <property type="match status" value="1"/>
</dbReference>
<dbReference type="PANTHER" id="PTHR13046">
    <property type="entry name" value="PROTEASE U48 CAAX PRENYL PROTEASE RCE1"/>
    <property type="match status" value="1"/>
</dbReference>
<dbReference type="EC" id="3.4.26.1" evidence="10"/>
<dbReference type="InterPro" id="IPR039731">
    <property type="entry name" value="Rce1"/>
</dbReference>
<feature type="transmembrane region" description="Helical" evidence="11">
    <location>
        <begin position="291"/>
        <end position="311"/>
    </location>
</feature>
<gene>
    <name evidence="13" type="ORF">Poli38472_005960</name>
</gene>
<evidence type="ECO:0000256" key="5">
    <source>
        <dbReference type="ARBA" id="ARBA00022801"/>
    </source>
</evidence>
<sequence>MATEAVPPPILSRRRYTRVAAQELPRMRFNIGGSAAIVVCLCMAAAYVGVLYTLPWSIRRLPRDHPTHILARFLLICIFCALCPFVLAMFYEYDEDSISFAEWLGIRVEGLLPALIIPLVVTAVLFAGSLVASILRLVSVSKQFQHGGMWLALKNSALYYSITHDKLPSLRNYILGPLTEEFVFRSCMVPLLICADFSAKQIILGSPLTFGVAHLHHFVEHLKSGRSIKEALLIVGFQLMYTSLFGAYATFVYLRTGHFISIFLIHIFCNVMGFPDLSFFSPESTLHPFRAVILGTYFAGIYFFSVLLMPLTEPSIYESELWNMTTSVNDREIRF</sequence>
<evidence type="ECO:0000313" key="14">
    <source>
        <dbReference type="Proteomes" id="UP000794436"/>
    </source>
</evidence>
<keyword evidence="7 11" id="KW-1133">Transmembrane helix</keyword>
<keyword evidence="5" id="KW-0378">Hydrolase</keyword>
<evidence type="ECO:0000313" key="13">
    <source>
        <dbReference type="EMBL" id="TMW68492.1"/>
    </source>
</evidence>
<keyword evidence="8 11" id="KW-0472">Membrane</keyword>
<keyword evidence="3" id="KW-0645">Protease</keyword>
<feature type="transmembrane region" description="Helical" evidence="11">
    <location>
        <begin position="259"/>
        <end position="279"/>
    </location>
</feature>
<comment type="caution">
    <text evidence="13">The sequence shown here is derived from an EMBL/GenBank/DDBJ whole genome shotgun (WGS) entry which is preliminary data.</text>
</comment>
<comment type="catalytic activity">
    <reaction evidence="9">
        <text>Hydrolyzes the peptide bond -P2-(S-farnesyl or geranylgeranyl)C-P1'-P2'-P3'-COOH where P1' and P2' are amino acids with aliphatic sidechains and P3' is any C-terminal residue.</text>
        <dbReference type="EC" id="3.4.26.1"/>
    </reaction>
</comment>